<comment type="caution">
    <text evidence="2">The sequence shown here is derived from an EMBL/GenBank/DDBJ whole genome shotgun (WGS) entry which is preliminary data.</text>
</comment>
<reference evidence="2 3" key="1">
    <citation type="journal article" date="2021" name="Int. J. Syst. Evol. Microbiol.">
        <title>Amazonocrinis nigriterrae gen. nov., sp. nov., Atlanticothrix silvestris gen. nov., sp. nov. and Dendronalium phyllosphericum gen. nov., sp. nov., nostocacean cyanobacteria from Brazilian environments.</title>
        <authorList>
            <person name="Alvarenga D.O."/>
            <person name="Andreote A.P.D."/>
            <person name="Branco L.H.Z."/>
            <person name="Delbaje E."/>
            <person name="Cruz R.B."/>
            <person name="Varani A.M."/>
            <person name="Fiore M.F."/>
        </authorList>
    </citation>
    <scope>NUCLEOTIDE SEQUENCE [LARGE SCALE GENOMIC DNA]</scope>
    <source>
        <strain evidence="2 3">CENA357</strain>
    </source>
</reference>
<gene>
    <name evidence="2" type="ORF">I8751_26945</name>
</gene>
<dbReference type="AlphaFoldDB" id="A0A8J7HNY5"/>
<proteinExistence type="predicted"/>
<accession>A0A8J7HNY5</accession>
<dbReference type="Proteomes" id="UP000599391">
    <property type="component" value="Unassembled WGS sequence"/>
</dbReference>
<evidence type="ECO:0000313" key="3">
    <source>
        <dbReference type="Proteomes" id="UP000599391"/>
    </source>
</evidence>
<feature type="transmembrane region" description="Helical" evidence="1">
    <location>
        <begin position="30"/>
        <end position="49"/>
    </location>
</feature>
<evidence type="ECO:0000256" key="1">
    <source>
        <dbReference type="SAM" id="Phobius"/>
    </source>
</evidence>
<evidence type="ECO:0000313" key="2">
    <source>
        <dbReference type="EMBL" id="MBH8555915.1"/>
    </source>
</evidence>
<dbReference type="EMBL" id="JAECZB010000102">
    <property type="protein sequence ID" value="MBH8555915.1"/>
    <property type="molecule type" value="Genomic_DNA"/>
</dbReference>
<keyword evidence="1" id="KW-0472">Membrane</keyword>
<keyword evidence="3" id="KW-1185">Reference proteome</keyword>
<protein>
    <submittedName>
        <fullName evidence="2">Uncharacterized protein</fullName>
    </submittedName>
</protein>
<name>A0A8J7HNY5_9CYAN</name>
<keyword evidence="1" id="KW-0812">Transmembrane</keyword>
<sequence>MNQTLLTILIFAFLVLFIVSPFAGLAGLMIMLLIAAFFFLVANVFQAIIGSDPNPREP</sequence>
<keyword evidence="1" id="KW-1133">Transmembrane helix</keyword>
<feature type="transmembrane region" description="Helical" evidence="1">
    <location>
        <begin position="6"/>
        <end position="23"/>
    </location>
</feature>
<organism evidence="2 3">
    <name type="scientific">Atlanticothrix silvestris CENA357</name>
    <dbReference type="NCBI Taxonomy" id="1725252"/>
    <lineage>
        <taxon>Bacteria</taxon>
        <taxon>Bacillati</taxon>
        <taxon>Cyanobacteriota</taxon>
        <taxon>Cyanophyceae</taxon>
        <taxon>Nostocales</taxon>
        <taxon>Nodulariaceae</taxon>
        <taxon>Atlanticothrix</taxon>
        <taxon>Atlanticothrix silvestris</taxon>
    </lineage>
</organism>
<dbReference type="RefSeq" id="WP_214442119.1">
    <property type="nucleotide sequence ID" value="NZ_JAECZB010000102.1"/>
</dbReference>